<proteinExistence type="predicted"/>
<keyword evidence="3" id="KW-1185">Reference proteome</keyword>
<protein>
    <submittedName>
        <fullName evidence="2">Uncharacterized protein</fullName>
    </submittedName>
</protein>
<feature type="compositionally biased region" description="Basic and acidic residues" evidence="1">
    <location>
        <begin position="52"/>
        <end position="64"/>
    </location>
</feature>
<dbReference type="AlphaFoldDB" id="A0ABD1DMQ2"/>
<name>A0ABD1DMQ2_CULPP</name>
<organism evidence="2 3">
    <name type="scientific">Culex pipiens pipiens</name>
    <name type="common">Northern house mosquito</name>
    <dbReference type="NCBI Taxonomy" id="38569"/>
    <lineage>
        <taxon>Eukaryota</taxon>
        <taxon>Metazoa</taxon>
        <taxon>Ecdysozoa</taxon>
        <taxon>Arthropoda</taxon>
        <taxon>Hexapoda</taxon>
        <taxon>Insecta</taxon>
        <taxon>Pterygota</taxon>
        <taxon>Neoptera</taxon>
        <taxon>Endopterygota</taxon>
        <taxon>Diptera</taxon>
        <taxon>Nematocera</taxon>
        <taxon>Culicoidea</taxon>
        <taxon>Culicidae</taxon>
        <taxon>Culicinae</taxon>
        <taxon>Culicini</taxon>
        <taxon>Culex</taxon>
        <taxon>Culex</taxon>
    </lineage>
</organism>
<evidence type="ECO:0000313" key="3">
    <source>
        <dbReference type="Proteomes" id="UP001562425"/>
    </source>
</evidence>
<feature type="compositionally biased region" description="Low complexity" evidence="1">
    <location>
        <begin position="33"/>
        <end position="42"/>
    </location>
</feature>
<comment type="caution">
    <text evidence="2">The sequence shown here is derived from an EMBL/GenBank/DDBJ whole genome shotgun (WGS) entry which is preliminary data.</text>
</comment>
<feature type="compositionally biased region" description="Polar residues" evidence="1">
    <location>
        <begin position="72"/>
        <end position="83"/>
    </location>
</feature>
<sequence length="94" mass="10354">MVDHGQPCLAGICDFGESYSTKDEILLLSSSISRKSSIASSSECTNRYRPTRSNEDHTNSNRDEQSDEENGSKVSAVNQNQSGLAGFKFDDHHQ</sequence>
<feature type="region of interest" description="Disordered" evidence="1">
    <location>
        <begin position="33"/>
        <end position="94"/>
    </location>
</feature>
<gene>
    <name evidence="2" type="ORF">pipiens_006940</name>
</gene>
<evidence type="ECO:0000313" key="2">
    <source>
        <dbReference type="EMBL" id="KAL1401036.1"/>
    </source>
</evidence>
<reference evidence="2 3" key="1">
    <citation type="submission" date="2024-05" db="EMBL/GenBank/DDBJ databases">
        <title>Culex pipiens pipiens assembly and annotation.</title>
        <authorList>
            <person name="Alout H."/>
            <person name="Durand T."/>
        </authorList>
    </citation>
    <scope>NUCLEOTIDE SEQUENCE [LARGE SCALE GENOMIC DNA]</scope>
    <source>
        <strain evidence="2">HA-2024</strain>
        <tissue evidence="2">Whole body</tissue>
    </source>
</reference>
<dbReference type="Proteomes" id="UP001562425">
    <property type="component" value="Unassembled WGS sequence"/>
</dbReference>
<evidence type="ECO:0000256" key="1">
    <source>
        <dbReference type="SAM" id="MobiDB-lite"/>
    </source>
</evidence>
<accession>A0ABD1DMQ2</accession>
<dbReference type="EMBL" id="JBEHCU010005063">
    <property type="protein sequence ID" value="KAL1401036.1"/>
    <property type="molecule type" value="Genomic_DNA"/>
</dbReference>